<dbReference type="CDD" id="cd00038">
    <property type="entry name" value="CAP_ED"/>
    <property type="match status" value="1"/>
</dbReference>
<dbReference type="OrthoDB" id="1092431at2"/>
<dbReference type="InterPro" id="IPR014710">
    <property type="entry name" value="RmlC-like_jellyroll"/>
</dbReference>
<feature type="domain" description="Cyclic nucleotide-binding" evidence="1">
    <location>
        <begin position="33"/>
        <end position="118"/>
    </location>
</feature>
<evidence type="ECO:0000313" key="3">
    <source>
        <dbReference type="Proteomes" id="UP000028715"/>
    </source>
</evidence>
<dbReference type="EMBL" id="JPRL01000001">
    <property type="protein sequence ID" value="KFF04361.1"/>
    <property type="molecule type" value="Genomic_DNA"/>
</dbReference>
<comment type="caution">
    <text evidence="2">The sequence shown here is derived from an EMBL/GenBank/DDBJ whole genome shotgun (WGS) entry which is preliminary data.</text>
</comment>
<dbReference type="AlphaFoldDB" id="A0A085ZIU7"/>
<name>A0A085ZIU7_9FLAO</name>
<dbReference type="RefSeq" id="WP_035680520.1">
    <property type="nucleotide sequence ID" value="NZ_JPRL01000001.1"/>
</dbReference>
<gene>
    <name evidence="2" type="ORF">IW19_01935</name>
</gene>
<dbReference type="Pfam" id="PF00027">
    <property type="entry name" value="cNMP_binding"/>
    <property type="match status" value="1"/>
</dbReference>
<dbReference type="Proteomes" id="UP000028715">
    <property type="component" value="Unassembled WGS sequence"/>
</dbReference>
<dbReference type="InterPro" id="IPR000595">
    <property type="entry name" value="cNMP-bd_dom"/>
</dbReference>
<dbReference type="Gene3D" id="2.60.120.10">
    <property type="entry name" value="Jelly Rolls"/>
    <property type="match status" value="1"/>
</dbReference>
<sequence length="195" mass="22749">MGDVLPVIHYIERYVDLSDEEKNHLASFLKITKVKKRQFIVQPGFVCSHKSYVVKGAFRGYLVDKEGREHTLSFAIEDWWISDYSSLIYQEPATLFVEALEDSVLIQITYEDEQKFLADIPKLEKFERIITQRSLAFQQKRLLSNFTKTAEERYDEFMSKYAAIAKRVPQYALASYLGFSTEYLSKIRNGKTSKS</sequence>
<keyword evidence="3" id="KW-1185">Reference proteome</keyword>
<evidence type="ECO:0000259" key="1">
    <source>
        <dbReference type="Pfam" id="PF00027"/>
    </source>
</evidence>
<evidence type="ECO:0000313" key="2">
    <source>
        <dbReference type="EMBL" id="KFF04361.1"/>
    </source>
</evidence>
<protein>
    <submittedName>
        <fullName evidence="2">Crp/Fnr family transcriptional regulator</fullName>
    </submittedName>
</protein>
<dbReference type="InterPro" id="IPR018490">
    <property type="entry name" value="cNMP-bd_dom_sf"/>
</dbReference>
<accession>A0A085ZIU7</accession>
<organism evidence="2 3">
    <name type="scientific">Flavobacterium reichenbachii</name>
    <dbReference type="NCBI Taxonomy" id="362418"/>
    <lineage>
        <taxon>Bacteria</taxon>
        <taxon>Pseudomonadati</taxon>
        <taxon>Bacteroidota</taxon>
        <taxon>Flavobacteriia</taxon>
        <taxon>Flavobacteriales</taxon>
        <taxon>Flavobacteriaceae</taxon>
        <taxon>Flavobacterium</taxon>
    </lineage>
</organism>
<proteinExistence type="predicted"/>
<dbReference type="eggNOG" id="COG0664">
    <property type="taxonomic scope" value="Bacteria"/>
</dbReference>
<dbReference type="STRING" id="362418.IW19_01935"/>
<dbReference type="SUPFAM" id="SSF51206">
    <property type="entry name" value="cAMP-binding domain-like"/>
    <property type="match status" value="1"/>
</dbReference>
<reference evidence="2 3" key="1">
    <citation type="submission" date="2014-07" db="EMBL/GenBank/DDBJ databases">
        <title>Genome of Flavobacterium reichenbachii LMG 25512.</title>
        <authorList>
            <person name="Stropko S.J."/>
            <person name="Pipes S.E."/>
            <person name="Newman J.D."/>
        </authorList>
    </citation>
    <scope>NUCLEOTIDE SEQUENCE [LARGE SCALE GENOMIC DNA]</scope>
    <source>
        <strain evidence="2 3">LMG 25512</strain>
    </source>
</reference>